<gene>
    <name evidence="12" type="primary">ligA</name>
    <name evidence="15" type="ORF">JOC27_001022</name>
</gene>
<dbReference type="Gene3D" id="6.20.10.30">
    <property type="match status" value="1"/>
</dbReference>
<comment type="caution">
    <text evidence="15">The sequence shown here is derived from an EMBL/GenBank/DDBJ whole genome shotgun (WGS) entry which is preliminary data.</text>
</comment>
<keyword evidence="5 12" id="KW-0227">DNA damage</keyword>
<dbReference type="PROSITE" id="PS01056">
    <property type="entry name" value="DNA_LIGASE_N2"/>
    <property type="match status" value="1"/>
</dbReference>
<comment type="function">
    <text evidence="1 12">DNA ligase that catalyzes the formation of phosphodiester linkages between 5'-phosphoryl and 3'-hydroxyl groups in double-stranded DNA using NAD as a coenzyme and as the energy source for the reaction. It is essential for DNA replication and repair of damaged DNA.</text>
</comment>
<dbReference type="Pfam" id="PF03119">
    <property type="entry name" value="DNA_ligase_ZBD"/>
    <property type="match status" value="1"/>
</dbReference>
<evidence type="ECO:0000256" key="4">
    <source>
        <dbReference type="ARBA" id="ARBA00022723"/>
    </source>
</evidence>
<dbReference type="SMART" id="SM00532">
    <property type="entry name" value="LIGANc"/>
    <property type="match status" value="1"/>
</dbReference>
<feature type="binding site" evidence="12">
    <location>
        <position position="420"/>
    </location>
    <ligand>
        <name>Zn(2+)</name>
        <dbReference type="ChEBI" id="CHEBI:29105"/>
    </ligand>
</feature>
<dbReference type="EMBL" id="JAFBEV010000006">
    <property type="protein sequence ID" value="MBM7657573.1"/>
    <property type="molecule type" value="Genomic_DNA"/>
</dbReference>
<keyword evidence="2 12" id="KW-0436">Ligase</keyword>
<comment type="similarity">
    <text evidence="12">Belongs to the NAD-dependent DNA ligase family. LigA subfamily.</text>
</comment>
<dbReference type="Pfam" id="PF00533">
    <property type="entry name" value="BRCT"/>
    <property type="match status" value="1"/>
</dbReference>
<dbReference type="NCBIfam" id="NF005932">
    <property type="entry name" value="PRK07956.1"/>
    <property type="match status" value="1"/>
</dbReference>
<dbReference type="InterPro" id="IPR036420">
    <property type="entry name" value="BRCT_dom_sf"/>
</dbReference>
<dbReference type="InterPro" id="IPR001357">
    <property type="entry name" value="BRCT_dom"/>
</dbReference>
<evidence type="ECO:0000256" key="3">
    <source>
        <dbReference type="ARBA" id="ARBA00022705"/>
    </source>
</evidence>
<dbReference type="Gene3D" id="2.40.50.140">
    <property type="entry name" value="Nucleic acid-binding proteins"/>
    <property type="match status" value="1"/>
</dbReference>
<dbReference type="Gene3D" id="3.40.50.10190">
    <property type="entry name" value="BRCT domain"/>
    <property type="match status" value="1"/>
</dbReference>
<dbReference type="Proteomes" id="UP000823201">
    <property type="component" value="Unassembled WGS sequence"/>
</dbReference>
<dbReference type="SUPFAM" id="SSF47781">
    <property type="entry name" value="RuvA domain 2-like"/>
    <property type="match status" value="1"/>
</dbReference>
<evidence type="ECO:0000256" key="10">
    <source>
        <dbReference type="ARBA" id="ARBA00023211"/>
    </source>
</evidence>
<dbReference type="Pfam" id="PF14520">
    <property type="entry name" value="HHH_5"/>
    <property type="match status" value="1"/>
</dbReference>
<feature type="binding site" evidence="12">
    <location>
        <position position="308"/>
    </location>
    <ligand>
        <name>NAD(+)</name>
        <dbReference type="ChEBI" id="CHEBI:57540"/>
    </ligand>
</feature>
<feature type="binding site" evidence="12">
    <location>
        <position position="284"/>
    </location>
    <ligand>
        <name>NAD(+)</name>
        <dbReference type="ChEBI" id="CHEBI:57540"/>
    </ligand>
</feature>
<evidence type="ECO:0000256" key="2">
    <source>
        <dbReference type="ARBA" id="ARBA00022598"/>
    </source>
</evidence>
<evidence type="ECO:0000259" key="14">
    <source>
        <dbReference type="PROSITE" id="PS50172"/>
    </source>
</evidence>
<dbReference type="InterPro" id="IPR013839">
    <property type="entry name" value="DNAligase_adenylation"/>
</dbReference>
<comment type="cofactor">
    <cofactor evidence="12">
        <name>Mg(2+)</name>
        <dbReference type="ChEBI" id="CHEBI:18420"/>
    </cofactor>
    <cofactor evidence="12">
        <name>Mn(2+)</name>
        <dbReference type="ChEBI" id="CHEBI:29035"/>
    </cofactor>
</comment>
<dbReference type="InterPro" id="IPR010994">
    <property type="entry name" value="RuvA_2-like"/>
</dbReference>
<feature type="binding site" evidence="12">
    <location>
        <position position="134"/>
    </location>
    <ligand>
        <name>NAD(+)</name>
        <dbReference type="ChEBI" id="CHEBI:57540"/>
    </ligand>
</feature>
<evidence type="ECO:0000256" key="13">
    <source>
        <dbReference type="RuleBase" id="RU000618"/>
    </source>
</evidence>
<dbReference type="PROSITE" id="PS50172">
    <property type="entry name" value="BRCT"/>
    <property type="match status" value="1"/>
</dbReference>
<evidence type="ECO:0000256" key="8">
    <source>
        <dbReference type="ARBA" id="ARBA00023027"/>
    </source>
</evidence>
<feature type="binding site" evidence="12">
    <location>
        <position position="168"/>
    </location>
    <ligand>
        <name>NAD(+)</name>
        <dbReference type="ChEBI" id="CHEBI:57540"/>
    </ligand>
</feature>
<dbReference type="InterPro" id="IPR013840">
    <property type="entry name" value="DNAligase_N"/>
</dbReference>
<dbReference type="PANTHER" id="PTHR23389">
    <property type="entry name" value="CHROMOSOME TRANSMISSION FIDELITY FACTOR 18"/>
    <property type="match status" value="1"/>
</dbReference>
<dbReference type="SUPFAM" id="SSF56091">
    <property type="entry name" value="DNA ligase/mRNA capping enzyme, catalytic domain"/>
    <property type="match status" value="1"/>
</dbReference>
<dbReference type="InterPro" id="IPR004149">
    <property type="entry name" value="Znf_DNAligase_C4"/>
</dbReference>
<keyword evidence="4 12" id="KW-0479">Metal-binding</keyword>
<feature type="binding site" evidence="12">
    <location>
        <position position="402"/>
    </location>
    <ligand>
        <name>Zn(2+)</name>
        <dbReference type="ChEBI" id="CHEBI:29105"/>
    </ligand>
</feature>
<sequence length="666" mass="74080">MNEREQHLRDLRAKLNQYSYQYYVEDNPSVPDSEYDRLMNELIAIETEHPELVTPDSPTQRVGGEPLKGFEKVTHEIPMLSLGDVFNEAELLDFDRRVRQAVGEEVAYVCELKIDGLAISLTYEAGAFVLGATRGDGTTGENITNNLRTVRTLPLTLPNGETVEVRGECYMPKRSFDALNKARQEKGEPLFANPRNAAAGSLRQLDPKVTAHRRLSVFLYSAGRFDREKITSHWELLQYIRKLGLPVNPESRRCTSMHEVFDYIKEYTEKRDQLSYGIDGIVVKVDSMAQQAALGNTVKSPKWMIAYKFPAEEVVSTLEAIEISVGRTGAVTPTAVLTPVVVAGTTVKRASLHNEDLIREKDLRIGDRVVVRKAGDIIPEVVNVLVGERTGQETPFAMPTHCPECGSELVRLDEEVALRCINPKCSALIREGLIHFVSRDAMNIDGLGEKVITQLFSHELVKDVADLYKLNHDALIELDRMGEKSVNKLLDAIERSKSNSLERLLFGLGIRFIGAKAAKLLAQAFKTIDRLAEATPDQLLAVDEIGEKMADSIITYFSKPEVGTLIDELKAANVTMDYLGPDPQTTNNIDSPFTGKTIVLTGKLEHFSRSEAKNEIEKRGGKVTGSVSAQTDLVIAGEDAGSKLKKAQELQVEVWDETHFLETIKD</sequence>
<keyword evidence="8 12" id="KW-0520">NAD</keyword>
<feature type="binding site" evidence="12">
    <location>
        <position position="111"/>
    </location>
    <ligand>
        <name>NAD(+)</name>
        <dbReference type="ChEBI" id="CHEBI:57540"/>
    </ligand>
</feature>
<accession>A0ABS2Q708</accession>
<dbReference type="Pfam" id="PF12826">
    <property type="entry name" value="HHH_2"/>
    <property type="match status" value="1"/>
</dbReference>
<evidence type="ECO:0000256" key="11">
    <source>
        <dbReference type="ARBA" id="ARBA00034005"/>
    </source>
</evidence>
<evidence type="ECO:0000313" key="16">
    <source>
        <dbReference type="Proteomes" id="UP000823201"/>
    </source>
</evidence>
<evidence type="ECO:0000256" key="7">
    <source>
        <dbReference type="ARBA" id="ARBA00022842"/>
    </source>
</evidence>
<dbReference type="HAMAP" id="MF_01588">
    <property type="entry name" value="DNA_ligase_A"/>
    <property type="match status" value="1"/>
</dbReference>
<protein>
    <recommendedName>
        <fullName evidence="12 13">DNA ligase</fullName>
        <ecNumber evidence="12 13">6.5.1.2</ecNumber>
    </recommendedName>
    <alternativeName>
        <fullName evidence="12">Polydeoxyribonucleotide synthase [NAD(+)]</fullName>
    </alternativeName>
</protein>
<feature type="active site" description="N6-AMP-lysine intermediate" evidence="12">
    <location>
        <position position="113"/>
    </location>
</feature>
<dbReference type="GO" id="GO:0003911">
    <property type="term" value="F:DNA ligase (NAD+) activity"/>
    <property type="evidence" value="ECO:0007669"/>
    <property type="project" value="UniProtKB-EC"/>
</dbReference>
<feature type="domain" description="BRCT" evidence="14">
    <location>
        <begin position="588"/>
        <end position="666"/>
    </location>
</feature>
<feature type="binding site" evidence="12">
    <location>
        <begin position="32"/>
        <end position="36"/>
    </location>
    <ligand>
        <name>NAD(+)</name>
        <dbReference type="ChEBI" id="CHEBI:57540"/>
    </ligand>
</feature>
<dbReference type="InterPro" id="IPR041663">
    <property type="entry name" value="DisA/LigA_HHH"/>
</dbReference>
<dbReference type="PROSITE" id="PS01055">
    <property type="entry name" value="DNA_LIGASE_N1"/>
    <property type="match status" value="1"/>
</dbReference>
<evidence type="ECO:0000313" key="15">
    <source>
        <dbReference type="EMBL" id="MBM7657573.1"/>
    </source>
</evidence>
<dbReference type="SMART" id="SM00278">
    <property type="entry name" value="HhH1"/>
    <property type="match status" value="3"/>
</dbReference>
<dbReference type="CDD" id="cd00114">
    <property type="entry name" value="LIGANc"/>
    <property type="match status" value="1"/>
</dbReference>
<dbReference type="Gene3D" id="1.10.150.20">
    <property type="entry name" value="5' to 3' exonuclease, C-terminal subdomain"/>
    <property type="match status" value="2"/>
</dbReference>
<keyword evidence="16" id="KW-1185">Reference proteome</keyword>
<keyword evidence="10 12" id="KW-0464">Manganese</keyword>
<dbReference type="SUPFAM" id="SSF50249">
    <property type="entry name" value="Nucleic acid-binding proteins"/>
    <property type="match status" value="1"/>
</dbReference>
<keyword evidence="7 12" id="KW-0460">Magnesium</keyword>
<dbReference type="SUPFAM" id="SSF52113">
    <property type="entry name" value="BRCT domain"/>
    <property type="match status" value="1"/>
</dbReference>
<feature type="binding site" evidence="12">
    <location>
        <begin position="81"/>
        <end position="82"/>
    </location>
    <ligand>
        <name>NAD(+)</name>
        <dbReference type="ChEBI" id="CHEBI:57540"/>
    </ligand>
</feature>
<dbReference type="InterPro" id="IPR004150">
    <property type="entry name" value="NAD_DNA_ligase_OB"/>
</dbReference>
<reference evidence="15 16" key="1">
    <citation type="submission" date="2021-01" db="EMBL/GenBank/DDBJ databases">
        <title>Genomic Encyclopedia of Type Strains, Phase IV (KMG-IV): sequencing the most valuable type-strain genomes for metagenomic binning, comparative biology and taxonomic classification.</title>
        <authorList>
            <person name="Goeker M."/>
        </authorList>
    </citation>
    <scope>NUCLEOTIDE SEQUENCE [LARGE SCALE GENOMIC DNA]</scope>
    <source>
        <strain evidence="15 16">DSM 100968</strain>
    </source>
</reference>
<dbReference type="PIRSF" id="PIRSF001604">
    <property type="entry name" value="LigA"/>
    <property type="match status" value="1"/>
</dbReference>
<dbReference type="InterPro" id="IPR003583">
    <property type="entry name" value="Hlx-hairpin-Hlx_DNA-bd_motif"/>
</dbReference>
<keyword evidence="9 12" id="KW-0234">DNA repair</keyword>
<dbReference type="PANTHER" id="PTHR23389:SF9">
    <property type="entry name" value="DNA LIGASE"/>
    <property type="match status" value="1"/>
</dbReference>
<dbReference type="RefSeq" id="WP_205005910.1">
    <property type="nucleotide sequence ID" value="NZ_CBCRXA010000011.1"/>
</dbReference>
<dbReference type="Gene3D" id="3.30.470.30">
    <property type="entry name" value="DNA ligase/mRNA capping enzyme"/>
    <property type="match status" value="1"/>
</dbReference>
<feature type="binding site" evidence="12">
    <location>
        <position position="405"/>
    </location>
    <ligand>
        <name>Zn(2+)</name>
        <dbReference type="ChEBI" id="CHEBI:29105"/>
    </ligand>
</feature>
<evidence type="ECO:0000256" key="6">
    <source>
        <dbReference type="ARBA" id="ARBA00022833"/>
    </source>
</evidence>
<evidence type="ECO:0000256" key="5">
    <source>
        <dbReference type="ARBA" id="ARBA00022763"/>
    </source>
</evidence>
<evidence type="ECO:0000256" key="12">
    <source>
        <dbReference type="HAMAP-Rule" id="MF_01588"/>
    </source>
</evidence>
<dbReference type="CDD" id="cd17748">
    <property type="entry name" value="BRCT_DNA_ligase_like"/>
    <property type="match status" value="1"/>
</dbReference>
<name>A0ABS2Q708_9BACL</name>
<evidence type="ECO:0000256" key="9">
    <source>
        <dbReference type="ARBA" id="ARBA00023204"/>
    </source>
</evidence>
<comment type="catalytic activity">
    <reaction evidence="11 12 13">
        <text>NAD(+) + (deoxyribonucleotide)n-3'-hydroxyl + 5'-phospho-(deoxyribonucleotide)m = (deoxyribonucleotide)n+m + AMP + beta-nicotinamide D-nucleotide.</text>
        <dbReference type="EC" id="6.5.1.2"/>
    </reaction>
</comment>
<dbReference type="InterPro" id="IPR012340">
    <property type="entry name" value="NA-bd_OB-fold"/>
</dbReference>
<keyword evidence="6 12" id="KW-0862">Zinc</keyword>
<dbReference type="InterPro" id="IPR033136">
    <property type="entry name" value="DNA_ligase_CS"/>
</dbReference>
<proteinExistence type="inferred from homology"/>
<dbReference type="InterPro" id="IPR018239">
    <property type="entry name" value="DNA_ligase_AS"/>
</dbReference>
<dbReference type="InterPro" id="IPR001679">
    <property type="entry name" value="DNA_ligase"/>
</dbReference>
<organism evidence="15 16">
    <name type="scientific">Sporolactobacillus spathodeae</name>
    <dbReference type="NCBI Taxonomy" id="1465502"/>
    <lineage>
        <taxon>Bacteria</taxon>
        <taxon>Bacillati</taxon>
        <taxon>Bacillota</taxon>
        <taxon>Bacilli</taxon>
        <taxon>Bacillales</taxon>
        <taxon>Sporolactobacillaceae</taxon>
        <taxon>Sporolactobacillus</taxon>
    </lineage>
</organism>
<dbReference type="NCBIfam" id="TIGR00575">
    <property type="entry name" value="dnlj"/>
    <property type="match status" value="1"/>
</dbReference>
<evidence type="ECO:0000256" key="1">
    <source>
        <dbReference type="ARBA" id="ARBA00004067"/>
    </source>
</evidence>
<dbReference type="Gene3D" id="1.10.287.610">
    <property type="entry name" value="Helix hairpin bin"/>
    <property type="match status" value="1"/>
</dbReference>
<dbReference type="EC" id="6.5.1.2" evidence="12 13"/>
<keyword evidence="3 12" id="KW-0235">DNA replication</keyword>
<dbReference type="Pfam" id="PF03120">
    <property type="entry name" value="OB_DNA_ligase"/>
    <property type="match status" value="1"/>
</dbReference>
<dbReference type="SMART" id="SM00292">
    <property type="entry name" value="BRCT"/>
    <property type="match status" value="1"/>
</dbReference>
<dbReference type="Pfam" id="PF01653">
    <property type="entry name" value="DNA_ligase_aden"/>
    <property type="match status" value="1"/>
</dbReference>
<feature type="binding site" evidence="12">
    <location>
        <position position="425"/>
    </location>
    <ligand>
        <name>Zn(2+)</name>
        <dbReference type="ChEBI" id="CHEBI:29105"/>
    </ligand>
</feature>